<proteinExistence type="predicted"/>
<keyword evidence="2" id="KW-1185">Reference proteome</keyword>
<gene>
    <name evidence="1" type="ORF">ACFSUO_05485</name>
</gene>
<dbReference type="RefSeq" id="WP_382391884.1">
    <property type="nucleotide sequence ID" value="NZ_JBHUNA010000009.1"/>
</dbReference>
<organism evidence="1 2">
    <name type="scientific">Lentibacillus juripiscarius</name>
    <dbReference type="NCBI Taxonomy" id="257446"/>
    <lineage>
        <taxon>Bacteria</taxon>
        <taxon>Bacillati</taxon>
        <taxon>Bacillota</taxon>
        <taxon>Bacilli</taxon>
        <taxon>Bacillales</taxon>
        <taxon>Bacillaceae</taxon>
        <taxon>Lentibacillus</taxon>
    </lineage>
</organism>
<sequence length="92" mass="11408">MTKIIPFQTRAQLEQKKRDKIWTDWEEWLEFEEYYLHQKLTTNNDHVSQEEQENDKEISEKEVIEDVQQHLTEEEIQNIKEFDAWLQQNTNK</sequence>
<dbReference type="EMBL" id="JBHUNA010000009">
    <property type="protein sequence ID" value="MFD2760421.1"/>
    <property type="molecule type" value="Genomic_DNA"/>
</dbReference>
<name>A0ABW5V3J3_9BACI</name>
<accession>A0ABW5V3J3</accession>
<evidence type="ECO:0000313" key="1">
    <source>
        <dbReference type="EMBL" id="MFD2760421.1"/>
    </source>
</evidence>
<evidence type="ECO:0000313" key="2">
    <source>
        <dbReference type="Proteomes" id="UP001597502"/>
    </source>
</evidence>
<reference evidence="2" key="1">
    <citation type="journal article" date="2019" name="Int. J. Syst. Evol. Microbiol.">
        <title>The Global Catalogue of Microorganisms (GCM) 10K type strain sequencing project: providing services to taxonomists for standard genome sequencing and annotation.</title>
        <authorList>
            <consortium name="The Broad Institute Genomics Platform"/>
            <consortium name="The Broad Institute Genome Sequencing Center for Infectious Disease"/>
            <person name="Wu L."/>
            <person name="Ma J."/>
        </authorList>
    </citation>
    <scope>NUCLEOTIDE SEQUENCE [LARGE SCALE GENOMIC DNA]</scope>
    <source>
        <strain evidence="2">TISTR 1535</strain>
    </source>
</reference>
<dbReference type="Proteomes" id="UP001597502">
    <property type="component" value="Unassembled WGS sequence"/>
</dbReference>
<protein>
    <submittedName>
        <fullName evidence="1">Uncharacterized protein</fullName>
    </submittedName>
</protein>
<comment type="caution">
    <text evidence="1">The sequence shown here is derived from an EMBL/GenBank/DDBJ whole genome shotgun (WGS) entry which is preliminary data.</text>
</comment>